<gene>
    <name evidence="2" type="ORF">HF999_03740</name>
</gene>
<feature type="transmembrane region" description="Helical" evidence="1">
    <location>
        <begin position="282"/>
        <end position="305"/>
    </location>
</feature>
<dbReference type="RefSeq" id="WP_168544575.1">
    <property type="nucleotide sequence ID" value="NZ_BAAAKS010000002.1"/>
</dbReference>
<sequence length="614" mass="65920">MRPSSFPAPQRLLWVGAAALIAVSLAVRAYVLARGNFYWDDVAFIGRASRPLTDLSAWFVDYDGHFMPGTLFAAAALTKVAPLSWPAAAASILVLQLLASLATLRALVVVAGRRPVVLVPFVFFLFSPLTLTAMAWWASGLNALPLQIGSAVVVAETVRYLRGRRRSGCYAVLALLLSLLFFEKALVIPFVALATACLLPYLRGHRRPVRTVLRRGRWLWGAFAMVVAAWIVLWLTVTASRPGTHTVGFTARTLWRSVNAVIAPAAVGGPWTWTRTNPGPPLVVTGIALTVVGLLVTALIVLATGLRAPRGLAAWGAAVLYFLGVSSTVFFLRSSEYTSPLLPLSLRYFADFAWVLTLAGALVLRRESGRFRSREAGFGLVLSKSAGFTRDRRLWIAVVIVFALSGTVSAVRFAPVWADNPTGSYLRELRAGSVEYAGREVLDQEVYGDVLSRLSGPNNRLSRILATQPSHPRFAEYAGEATVIDRSGRFQPGRVTRVRSLPLGPFPCGTRVDDGAPAALAFEGPLAFWDWVVELNYLASADGVVVLQQQRGATPVRVPLRRGAHTVYARVTGTGDGLVARAETPGLVVCVGSGPVGLLVPASAPAVAPVAAPR</sequence>
<protein>
    <submittedName>
        <fullName evidence="2">Uncharacterized protein</fullName>
    </submittedName>
</protein>
<dbReference type="EMBL" id="JAAXOQ010000003">
    <property type="protein sequence ID" value="NKY17487.1"/>
    <property type="molecule type" value="Genomic_DNA"/>
</dbReference>
<accession>A0A846WWF4</accession>
<feature type="transmembrane region" description="Helical" evidence="1">
    <location>
        <begin position="116"/>
        <end position="138"/>
    </location>
</feature>
<reference evidence="2 3" key="1">
    <citation type="submission" date="2020-04" db="EMBL/GenBank/DDBJ databases">
        <title>MicrobeNet Type strains.</title>
        <authorList>
            <person name="Nicholson A.C."/>
        </authorList>
    </citation>
    <scope>NUCLEOTIDE SEQUENCE [LARGE SCALE GENOMIC DNA]</scope>
    <source>
        <strain evidence="2 3">DSM 44113</strain>
    </source>
</reference>
<feature type="transmembrane region" description="Helical" evidence="1">
    <location>
        <begin position="218"/>
        <end position="237"/>
    </location>
</feature>
<dbReference type="Proteomes" id="UP000582646">
    <property type="component" value="Unassembled WGS sequence"/>
</dbReference>
<feature type="transmembrane region" description="Helical" evidence="1">
    <location>
        <begin position="12"/>
        <end position="31"/>
    </location>
</feature>
<feature type="transmembrane region" description="Helical" evidence="1">
    <location>
        <begin position="312"/>
        <end position="332"/>
    </location>
</feature>
<feature type="transmembrane region" description="Helical" evidence="1">
    <location>
        <begin position="83"/>
        <end position="104"/>
    </location>
</feature>
<keyword evidence="1" id="KW-0472">Membrane</keyword>
<keyword evidence="1" id="KW-0812">Transmembrane</keyword>
<evidence type="ECO:0000256" key="1">
    <source>
        <dbReference type="SAM" id="Phobius"/>
    </source>
</evidence>
<feature type="transmembrane region" description="Helical" evidence="1">
    <location>
        <begin position="344"/>
        <end position="364"/>
    </location>
</feature>
<proteinExistence type="predicted"/>
<keyword evidence="1" id="KW-1133">Transmembrane helix</keyword>
<feature type="transmembrane region" description="Helical" evidence="1">
    <location>
        <begin position="170"/>
        <end position="198"/>
    </location>
</feature>
<name>A0A846WWF4_9ACTN</name>
<organism evidence="2 3">
    <name type="scientific">Tsukamurella spumae</name>
    <dbReference type="NCBI Taxonomy" id="44753"/>
    <lineage>
        <taxon>Bacteria</taxon>
        <taxon>Bacillati</taxon>
        <taxon>Actinomycetota</taxon>
        <taxon>Actinomycetes</taxon>
        <taxon>Mycobacteriales</taxon>
        <taxon>Tsukamurellaceae</taxon>
        <taxon>Tsukamurella</taxon>
    </lineage>
</organism>
<dbReference type="AlphaFoldDB" id="A0A846WWF4"/>
<comment type="caution">
    <text evidence="2">The sequence shown here is derived from an EMBL/GenBank/DDBJ whole genome shotgun (WGS) entry which is preliminary data.</text>
</comment>
<feature type="transmembrane region" description="Helical" evidence="1">
    <location>
        <begin position="394"/>
        <end position="418"/>
    </location>
</feature>
<evidence type="ECO:0000313" key="2">
    <source>
        <dbReference type="EMBL" id="NKY17487.1"/>
    </source>
</evidence>
<keyword evidence="3" id="KW-1185">Reference proteome</keyword>
<evidence type="ECO:0000313" key="3">
    <source>
        <dbReference type="Proteomes" id="UP000582646"/>
    </source>
</evidence>